<proteinExistence type="predicted"/>
<reference evidence="3 7" key="2">
    <citation type="submission" date="2020-07" db="EMBL/GenBank/DDBJ databases">
        <title>Sequencing the genomes of 1000 actinobacteria strains.</title>
        <authorList>
            <person name="Klenk H.-P."/>
        </authorList>
    </citation>
    <scope>NUCLEOTIDE SEQUENCE [LARGE SCALE GENOMIC DNA]</scope>
    <source>
        <strain evidence="3 7">DSM 23870</strain>
    </source>
</reference>
<evidence type="ECO:0000313" key="3">
    <source>
        <dbReference type="EMBL" id="NYD68812.1"/>
    </source>
</evidence>
<dbReference type="AlphaFoldDB" id="A0A4Q2M1U7"/>
<dbReference type="EMBL" id="SDPM01000013">
    <property type="protein sequence ID" value="RXZ85107.1"/>
    <property type="molecule type" value="Genomic_DNA"/>
</dbReference>
<sequence length="182" mass="19509">MARRPSRSAPDVRRESESVQTGWLSGIRFSGFTIIMFGIIVLAVVVLAPSLKVYAEQRAQIVALAADVAAKNAQVDDLTAERERWNDTTYIQTQARERLYFVKPGEVSYLVVNDLPPESADGEAAPISDTVEETRPDWMRTLLASVVTAGLAPAPGDAEQPADTAPADTAPADTAPAEGDTP</sequence>
<dbReference type="InterPro" id="IPR007060">
    <property type="entry name" value="FtsL/DivIC"/>
</dbReference>
<evidence type="ECO:0000313" key="5">
    <source>
        <dbReference type="EMBL" id="RXZ85812.1"/>
    </source>
</evidence>
<keyword evidence="6" id="KW-1185">Reference proteome</keyword>
<dbReference type="Pfam" id="PF04977">
    <property type="entry name" value="DivIC"/>
    <property type="match status" value="1"/>
</dbReference>
<evidence type="ECO:0000313" key="7">
    <source>
        <dbReference type="Proteomes" id="UP000581087"/>
    </source>
</evidence>
<feature type="region of interest" description="Disordered" evidence="1">
    <location>
        <begin position="150"/>
        <end position="182"/>
    </location>
</feature>
<evidence type="ECO:0000256" key="2">
    <source>
        <dbReference type="SAM" id="Phobius"/>
    </source>
</evidence>
<dbReference type="GO" id="GO:0051301">
    <property type="term" value="P:cell division"/>
    <property type="evidence" value="ECO:0007669"/>
    <property type="project" value="UniProtKB-KW"/>
</dbReference>
<name>A0A4Q2M1U7_9MICO</name>
<keyword evidence="3" id="KW-0131">Cell cycle</keyword>
<organism evidence="4 6">
    <name type="scientific">Agromyces atrinae</name>
    <dbReference type="NCBI Taxonomy" id="592376"/>
    <lineage>
        <taxon>Bacteria</taxon>
        <taxon>Bacillati</taxon>
        <taxon>Actinomycetota</taxon>
        <taxon>Actinomycetes</taxon>
        <taxon>Micrococcales</taxon>
        <taxon>Microbacteriaceae</taxon>
        <taxon>Agromyces</taxon>
    </lineage>
</organism>
<keyword evidence="2" id="KW-1133">Transmembrane helix</keyword>
<keyword evidence="2" id="KW-0812">Transmembrane</keyword>
<protein>
    <submittedName>
        <fullName evidence="3">Cell division protein FtsB</fullName>
    </submittedName>
    <submittedName>
        <fullName evidence="4">Septum formation initiator family protein</fullName>
    </submittedName>
</protein>
<feature type="compositionally biased region" description="Low complexity" evidence="1">
    <location>
        <begin position="157"/>
        <end position="182"/>
    </location>
</feature>
<dbReference type="Proteomes" id="UP000292686">
    <property type="component" value="Unassembled WGS sequence"/>
</dbReference>
<evidence type="ECO:0000313" key="6">
    <source>
        <dbReference type="Proteomes" id="UP000292686"/>
    </source>
</evidence>
<gene>
    <name evidence="3" type="ORF">BJ972_003331</name>
    <name evidence="5" type="ORF">ESP50_13545</name>
    <name evidence="4" type="ORF">ESP50_17200</name>
</gene>
<dbReference type="EMBL" id="JACCBI010000001">
    <property type="protein sequence ID" value="NYD68812.1"/>
    <property type="molecule type" value="Genomic_DNA"/>
</dbReference>
<accession>A0A4Q2M1U7</accession>
<feature type="transmembrane region" description="Helical" evidence="2">
    <location>
        <begin position="27"/>
        <end position="48"/>
    </location>
</feature>
<evidence type="ECO:0000313" key="4">
    <source>
        <dbReference type="EMBL" id="RXZ85107.1"/>
    </source>
</evidence>
<keyword evidence="3" id="KW-0132">Cell division</keyword>
<dbReference type="Proteomes" id="UP000581087">
    <property type="component" value="Unassembled WGS sequence"/>
</dbReference>
<keyword evidence="2" id="KW-0472">Membrane</keyword>
<comment type="caution">
    <text evidence="4">The sequence shown here is derived from an EMBL/GenBank/DDBJ whole genome shotgun (WGS) entry which is preliminary data.</text>
</comment>
<dbReference type="EMBL" id="SDPM01000007">
    <property type="protein sequence ID" value="RXZ85812.1"/>
    <property type="molecule type" value="Genomic_DNA"/>
</dbReference>
<dbReference type="RefSeq" id="WP_129176060.1">
    <property type="nucleotide sequence ID" value="NZ_JACCBI010000001.1"/>
</dbReference>
<evidence type="ECO:0000256" key="1">
    <source>
        <dbReference type="SAM" id="MobiDB-lite"/>
    </source>
</evidence>
<reference evidence="4 6" key="1">
    <citation type="submission" date="2019-01" db="EMBL/GenBank/DDBJ databases">
        <title>Agromyces.</title>
        <authorList>
            <person name="Li J."/>
        </authorList>
    </citation>
    <scope>NUCLEOTIDE SEQUENCE [LARGE SCALE GENOMIC DNA]</scope>
    <source>
        <strain evidence="4 6">DSM 23870</strain>
    </source>
</reference>
<dbReference type="OrthoDB" id="5187715at2"/>